<name>A0A6H2A413_9ZZZZ</name>
<evidence type="ECO:0000313" key="1">
    <source>
        <dbReference type="EMBL" id="QJA54936.1"/>
    </source>
</evidence>
<gene>
    <name evidence="1" type="ORF">TM448A06208_0003</name>
    <name evidence="2" type="ORF">TM448B00920_0023</name>
</gene>
<dbReference type="AlphaFoldDB" id="A0A6H2A413"/>
<accession>A0A6H2A413</accession>
<dbReference type="EMBL" id="MT144552">
    <property type="protein sequence ID" value="QJA54936.1"/>
    <property type="molecule type" value="Genomic_DNA"/>
</dbReference>
<reference evidence="1" key="1">
    <citation type="submission" date="2020-03" db="EMBL/GenBank/DDBJ databases">
        <title>The deep terrestrial virosphere.</title>
        <authorList>
            <person name="Holmfeldt K."/>
            <person name="Nilsson E."/>
            <person name="Simone D."/>
            <person name="Lopez-Fernandez M."/>
            <person name="Wu X."/>
            <person name="de Brujin I."/>
            <person name="Lundin D."/>
            <person name="Andersson A."/>
            <person name="Bertilsson S."/>
            <person name="Dopson M."/>
        </authorList>
    </citation>
    <scope>NUCLEOTIDE SEQUENCE</scope>
    <source>
        <strain evidence="1">TM448A06208</strain>
        <strain evidence="2">TM448B00920</strain>
    </source>
</reference>
<proteinExistence type="predicted"/>
<protein>
    <submittedName>
        <fullName evidence="1">Uncharacterized protein</fullName>
    </submittedName>
</protein>
<organism evidence="1">
    <name type="scientific">viral metagenome</name>
    <dbReference type="NCBI Taxonomy" id="1070528"/>
    <lineage>
        <taxon>unclassified sequences</taxon>
        <taxon>metagenomes</taxon>
        <taxon>organismal metagenomes</taxon>
    </lineage>
</organism>
<evidence type="ECO:0000313" key="2">
    <source>
        <dbReference type="EMBL" id="QJH97097.1"/>
    </source>
</evidence>
<sequence length="80" mass="9568">MTNNYKQKWHRVKIEGFFCYSLKISENFIFQIEPTNDGEYLIWFAAHGWLHEFLVVKSFKSAKSICNEIAIIIKNIRKIK</sequence>
<dbReference type="EMBL" id="MT144673">
    <property type="protein sequence ID" value="QJH97097.1"/>
    <property type="molecule type" value="Genomic_DNA"/>
</dbReference>